<name>A0A7J6FTQ6_CANSA</name>
<feature type="non-terminal residue" evidence="11">
    <location>
        <position position="162"/>
    </location>
</feature>
<evidence type="ECO:0000256" key="2">
    <source>
        <dbReference type="ARBA" id="ARBA00004173"/>
    </source>
</evidence>
<evidence type="ECO:0000256" key="4">
    <source>
        <dbReference type="ARBA" id="ARBA00022448"/>
    </source>
</evidence>
<dbReference type="Proteomes" id="UP000525078">
    <property type="component" value="Unassembled WGS sequence"/>
</dbReference>
<keyword evidence="4" id="KW-0813">Transport</keyword>
<keyword evidence="8" id="KW-0496">Mitochondrion</keyword>
<dbReference type="GO" id="GO:0005739">
    <property type="term" value="C:mitochondrion"/>
    <property type="evidence" value="ECO:0007669"/>
    <property type="project" value="UniProtKB-SubCell"/>
</dbReference>
<evidence type="ECO:0000313" key="13">
    <source>
        <dbReference type="Proteomes" id="UP000525078"/>
    </source>
</evidence>
<dbReference type="PROSITE" id="PS51808">
    <property type="entry name" value="CHCH"/>
    <property type="match status" value="2"/>
</dbReference>
<evidence type="ECO:0000256" key="7">
    <source>
        <dbReference type="ARBA" id="ARBA00022982"/>
    </source>
</evidence>
<evidence type="ECO:0000313" key="12">
    <source>
        <dbReference type="EMBL" id="KAF4381190.1"/>
    </source>
</evidence>
<gene>
    <name evidence="12" type="ORF">F8388_012112</name>
    <name evidence="11" type="ORF">G4B88_020508</name>
</gene>
<evidence type="ECO:0000256" key="1">
    <source>
        <dbReference type="ARBA" id="ARBA00003195"/>
    </source>
</evidence>
<dbReference type="EMBL" id="JAATIP010000063">
    <property type="protein sequence ID" value="KAF4381190.1"/>
    <property type="molecule type" value="Genomic_DNA"/>
</dbReference>
<evidence type="ECO:0000259" key="10">
    <source>
        <dbReference type="Pfam" id="PF06747"/>
    </source>
</evidence>
<reference evidence="13 14" key="1">
    <citation type="journal article" date="2020" name="bioRxiv">
        <title>Sequence and annotation of 42 cannabis genomes reveals extensive copy number variation in cannabinoid synthesis and pathogen resistance genes.</title>
        <authorList>
            <person name="Mckernan K.J."/>
            <person name="Helbert Y."/>
            <person name="Kane L.T."/>
            <person name="Ebling H."/>
            <person name="Zhang L."/>
            <person name="Liu B."/>
            <person name="Eaton Z."/>
            <person name="Mclaughlin S."/>
            <person name="Kingan S."/>
            <person name="Baybayan P."/>
            <person name="Concepcion G."/>
            <person name="Jordan M."/>
            <person name="Riva A."/>
            <person name="Barbazuk W."/>
            <person name="Harkins T."/>
        </authorList>
    </citation>
    <scope>NUCLEOTIDE SEQUENCE [LARGE SCALE GENOMIC DNA]</scope>
    <source>
        <strain evidence="13 14">cv. Jamaican Lion 4</strain>
        <strain evidence="11">Father</strain>
        <strain evidence="12">Mother</strain>
        <tissue evidence="11">Leaf</tissue>
    </source>
</reference>
<dbReference type="PANTHER" id="PTHR13344">
    <property type="entry name" value="NADH-UBIQUINONE OXIDOREDUCTASE"/>
    <property type="match status" value="1"/>
</dbReference>
<evidence type="ECO:0000256" key="5">
    <source>
        <dbReference type="ARBA" id="ARBA00022660"/>
    </source>
</evidence>
<evidence type="ECO:0000313" key="14">
    <source>
        <dbReference type="Proteomes" id="UP000583929"/>
    </source>
</evidence>
<keyword evidence="6" id="KW-0677">Repeat</keyword>
<comment type="similarity">
    <text evidence="3">Belongs to the complex I NDUFA8 subunit family.</text>
</comment>
<dbReference type="GO" id="GO:0006120">
    <property type="term" value="P:mitochondrial electron transport, NADH to ubiquinone"/>
    <property type="evidence" value="ECO:0007669"/>
    <property type="project" value="InterPro"/>
</dbReference>
<feature type="domain" description="CHCH" evidence="10">
    <location>
        <begin position="127"/>
        <end position="159"/>
    </location>
</feature>
<evidence type="ECO:0000256" key="8">
    <source>
        <dbReference type="ARBA" id="ARBA00023128"/>
    </source>
</evidence>
<keyword evidence="14" id="KW-1185">Reference proteome</keyword>
<dbReference type="InterPro" id="IPR010625">
    <property type="entry name" value="CHCH"/>
</dbReference>
<dbReference type="Proteomes" id="UP000583929">
    <property type="component" value="Unassembled WGS sequence"/>
</dbReference>
<dbReference type="InterPro" id="IPR016680">
    <property type="entry name" value="NDUFA8"/>
</dbReference>
<comment type="subcellular location">
    <subcellularLocation>
        <location evidence="2">Mitochondrion</location>
    </subcellularLocation>
</comment>
<dbReference type="Pfam" id="PF06747">
    <property type="entry name" value="CHCH"/>
    <property type="match status" value="1"/>
</dbReference>
<dbReference type="AlphaFoldDB" id="A0A7J6FTQ6"/>
<keyword evidence="5" id="KW-0679">Respiratory chain</keyword>
<dbReference type="EMBL" id="JAATIQ010000172">
    <property type="protein sequence ID" value="KAF4374116.1"/>
    <property type="molecule type" value="Genomic_DNA"/>
</dbReference>
<keyword evidence="9" id="KW-1015">Disulfide bond</keyword>
<comment type="caution">
    <text evidence="11">The sequence shown here is derived from an EMBL/GenBank/DDBJ whole genome shotgun (WGS) entry which is preliminary data.</text>
</comment>
<sequence>RRNSVEFQIPNRLTLFLPHFTQIFLVLSFDSLSKALATTARDDPPSHPFHSPTNLGMSNAVDAAGDPIPTSAVLMASSKQIAFKCQAENVAFLKCKKNDPNPEKCLDKGQQVTRCVLGLLRDLHQKCTKEMDEYVGCMYYNTNEFDLCRKEQEAFEKACPLE</sequence>
<proteinExistence type="inferred from homology"/>
<dbReference type="PANTHER" id="PTHR13344:SF0">
    <property type="entry name" value="NADH DEHYDROGENASE [UBIQUINONE] 1 ALPHA SUBCOMPLEX SUBUNIT 8"/>
    <property type="match status" value="1"/>
</dbReference>
<evidence type="ECO:0000256" key="9">
    <source>
        <dbReference type="ARBA" id="ARBA00023157"/>
    </source>
</evidence>
<evidence type="ECO:0000313" key="11">
    <source>
        <dbReference type="EMBL" id="KAF4374116.1"/>
    </source>
</evidence>
<protein>
    <recommendedName>
        <fullName evidence="10">CHCH domain-containing protein</fullName>
    </recommendedName>
</protein>
<accession>A0A7J6FTQ6</accession>
<evidence type="ECO:0000256" key="6">
    <source>
        <dbReference type="ARBA" id="ARBA00022737"/>
    </source>
</evidence>
<keyword evidence="7" id="KW-0249">Electron transport</keyword>
<comment type="function">
    <text evidence="1">Accessory subunit of the mitochondrial membrane respiratory chain NADH dehydrogenase (Complex I), that is believed not to be involved in catalysis. Complex I functions in the transfer of electrons from NADH to the respiratory chain. The immediate electron acceptor for the enzyme is believed to be ubiquinone.</text>
</comment>
<organism evidence="11 14">
    <name type="scientific">Cannabis sativa</name>
    <name type="common">Hemp</name>
    <name type="synonym">Marijuana</name>
    <dbReference type="NCBI Taxonomy" id="3483"/>
    <lineage>
        <taxon>Eukaryota</taxon>
        <taxon>Viridiplantae</taxon>
        <taxon>Streptophyta</taxon>
        <taxon>Embryophyta</taxon>
        <taxon>Tracheophyta</taxon>
        <taxon>Spermatophyta</taxon>
        <taxon>Magnoliopsida</taxon>
        <taxon>eudicotyledons</taxon>
        <taxon>Gunneridae</taxon>
        <taxon>Pentapetalae</taxon>
        <taxon>rosids</taxon>
        <taxon>fabids</taxon>
        <taxon>Rosales</taxon>
        <taxon>Cannabaceae</taxon>
        <taxon>Cannabis</taxon>
    </lineage>
</organism>
<evidence type="ECO:0000256" key="3">
    <source>
        <dbReference type="ARBA" id="ARBA00010705"/>
    </source>
</evidence>